<gene>
    <name evidence="1" type="ORF">LOY88_000698</name>
</gene>
<dbReference type="EMBL" id="JALBCA010000007">
    <property type="protein sequence ID" value="KAI2392314.1"/>
    <property type="molecule type" value="Genomic_DNA"/>
</dbReference>
<protein>
    <submittedName>
        <fullName evidence="1">Uncharacterized protein</fullName>
    </submittedName>
</protein>
<evidence type="ECO:0000313" key="1">
    <source>
        <dbReference type="EMBL" id="KAI2392314.1"/>
    </source>
</evidence>
<accession>A0ACB8V449</accession>
<sequence>MPRRAKIKAAKSGSNSPQRSLRPRRAATDNAKNSDLPAESSEKMASHAANPAASRTTTKRASKKWSEPFVTTSEKSPLVNIDLVKLLAKPEAWNCLEEDEKREILSLLPPDVHPNPDGDPEDANFKLEPLPQEFLRYSIPWRDAVRQFQADLENGKYDPEWQRQAHQAMQERADGKFDAWKEEQFEEFWGQKQKIDSGLIAGESSKIKLETLVQHNLIQVGDVWKYARVFGKQKEKVFIEKEVKIIGRDGNTLTFSIPPGRRVLLCGVIDCSETKDSSNTPPKLASIDNPFLDDETSSATEMDTGSQFPRHIDVNNGSPQELLQSGNLVRSLNEFIVGIEGNSETLIPSADTPPKTDTTKATINTKMKTVPSSTASFCLTHDSIAVPGAANFPESCEEDSFSSCSEISDIESNFNLDDIDLSWDIYRFNLSSNMGASGRDSTDGRNCTHARPNTTKDRSENISAGLMKTEHSTPENINESIKYSSSSRDKNTILNRAQSKVDTTNTREAFPRPSEQPMKDIVLSGVRGPGALENKILRTDGRMTNPPNGNAWKDFRCFRNNQDMGSLWEIRQAWYLRTR</sequence>
<organism evidence="1">
    <name type="scientific">Ophidiomyces ophidiicola</name>
    <dbReference type="NCBI Taxonomy" id="1387563"/>
    <lineage>
        <taxon>Eukaryota</taxon>
        <taxon>Fungi</taxon>
        <taxon>Dikarya</taxon>
        <taxon>Ascomycota</taxon>
        <taxon>Pezizomycotina</taxon>
        <taxon>Eurotiomycetes</taxon>
        <taxon>Eurotiomycetidae</taxon>
        <taxon>Onygenales</taxon>
        <taxon>Onygenaceae</taxon>
        <taxon>Ophidiomyces</taxon>
    </lineage>
</organism>
<comment type="caution">
    <text evidence="1">The sequence shown here is derived from an EMBL/GenBank/DDBJ whole genome shotgun (WGS) entry which is preliminary data.</text>
</comment>
<reference evidence="1" key="1">
    <citation type="journal article" date="2022" name="bioRxiv">
        <title>Population genetic analysis of Ophidiomyces ophidiicola, the causative agent of snake fungal disease, indicates recent introductions to the USA.</title>
        <authorList>
            <person name="Ladner J.T."/>
            <person name="Palmer J.M."/>
            <person name="Ettinger C.L."/>
            <person name="Stajich J.E."/>
            <person name="Farrell T.M."/>
            <person name="Glorioso B.M."/>
            <person name="Lawson B."/>
            <person name="Price S.J."/>
            <person name="Stengle A.G."/>
            <person name="Grear D.A."/>
            <person name="Lorch J.M."/>
        </authorList>
    </citation>
    <scope>NUCLEOTIDE SEQUENCE</scope>
    <source>
        <strain evidence="1">NWHC 24266-5</strain>
    </source>
</reference>
<proteinExistence type="predicted"/>
<name>A0ACB8V449_9EURO</name>